<protein>
    <submittedName>
        <fullName evidence="4">Histamine N-methyltransferase</fullName>
    </submittedName>
</protein>
<dbReference type="GO" id="GO:0008168">
    <property type="term" value="F:methyltransferase activity"/>
    <property type="evidence" value="ECO:0007669"/>
    <property type="project" value="UniProtKB-KW"/>
</dbReference>
<dbReference type="InterPro" id="IPR029063">
    <property type="entry name" value="SAM-dependent_MTases_sf"/>
</dbReference>
<dbReference type="STRING" id="7868.ENSCMIP00000018978"/>
<dbReference type="SUPFAM" id="SSF53335">
    <property type="entry name" value="S-adenosyl-L-methionine-dependent methyltransferases"/>
    <property type="match status" value="1"/>
</dbReference>
<dbReference type="Ensembl" id="ENSCMIT00000019339.1">
    <property type="protein sequence ID" value="ENSCMIP00000018978.1"/>
    <property type="gene ID" value="ENSCMIG00000008896.1"/>
</dbReference>
<evidence type="ECO:0000256" key="1">
    <source>
        <dbReference type="ARBA" id="ARBA00011245"/>
    </source>
</evidence>
<reference evidence="4" key="4">
    <citation type="submission" date="2025-08" db="UniProtKB">
        <authorList>
            <consortium name="Ensembl"/>
        </authorList>
    </citation>
    <scope>IDENTIFICATION</scope>
</reference>
<dbReference type="FunFam" id="3.40.50.150:FF:000118">
    <property type="entry name" value="Histamine N-methyltransferase"/>
    <property type="match status" value="1"/>
</dbReference>
<reference evidence="5" key="2">
    <citation type="journal article" date="2007" name="PLoS Biol.">
        <title>Survey sequencing and comparative analysis of the elephant shark (Callorhinchus milii) genome.</title>
        <authorList>
            <person name="Venkatesh B."/>
            <person name="Kirkness E.F."/>
            <person name="Loh Y.H."/>
            <person name="Halpern A.L."/>
            <person name="Lee A.P."/>
            <person name="Johnson J."/>
            <person name="Dandona N."/>
            <person name="Viswanathan L.D."/>
            <person name="Tay A."/>
            <person name="Venter J.C."/>
            <person name="Strausberg R.L."/>
            <person name="Brenner S."/>
        </authorList>
    </citation>
    <scope>NUCLEOTIDE SEQUENCE [LARGE SCALE GENOMIC DNA]</scope>
</reference>
<dbReference type="Pfam" id="PF13489">
    <property type="entry name" value="Methyltransf_23"/>
    <property type="match status" value="1"/>
</dbReference>
<dbReference type="Gene3D" id="3.40.50.150">
    <property type="entry name" value="Vaccinia Virus protein VP39"/>
    <property type="match status" value="1"/>
</dbReference>
<keyword evidence="2" id="KW-0489">Methyltransferase</keyword>
<dbReference type="AlphaFoldDB" id="A0A4W3HP13"/>
<evidence type="ECO:0000313" key="4">
    <source>
        <dbReference type="Ensembl" id="ENSCMIP00000018978.1"/>
    </source>
</evidence>
<reference evidence="5" key="1">
    <citation type="journal article" date="2006" name="Science">
        <title>Ancient noncoding elements conserved in the human genome.</title>
        <authorList>
            <person name="Venkatesh B."/>
            <person name="Kirkness E.F."/>
            <person name="Loh Y.H."/>
            <person name="Halpern A.L."/>
            <person name="Lee A.P."/>
            <person name="Johnson J."/>
            <person name="Dandona N."/>
            <person name="Viswanathan L.D."/>
            <person name="Tay A."/>
            <person name="Venter J.C."/>
            <person name="Strausberg R.L."/>
            <person name="Brenner S."/>
        </authorList>
    </citation>
    <scope>NUCLEOTIDE SEQUENCE [LARGE SCALE GENOMIC DNA]</scope>
</reference>
<accession>A0A4W3HP13</accession>
<organism evidence="4 5">
    <name type="scientific">Callorhinchus milii</name>
    <name type="common">Ghost shark</name>
    <dbReference type="NCBI Taxonomy" id="7868"/>
    <lineage>
        <taxon>Eukaryota</taxon>
        <taxon>Metazoa</taxon>
        <taxon>Chordata</taxon>
        <taxon>Craniata</taxon>
        <taxon>Vertebrata</taxon>
        <taxon>Chondrichthyes</taxon>
        <taxon>Holocephali</taxon>
        <taxon>Chimaeriformes</taxon>
        <taxon>Callorhinchidae</taxon>
        <taxon>Callorhinchus</taxon>
    </lineage>
</organism>
<reference evidence="5" key="3">
    <citation type="journal article" date="2014" name="Nature">
        <title>Elephant shark genome provides unique insights into gnathostome evolution.</title>
        <authorList>
            <consortium name="International Elephant Shark Genome Sequencing Consortium"/>
            <person name="Venkatesh B."/>
            <person name="Lee A.P."/>
            <person name="Ravi V."/>
            <person name="Maurya A.K."/>
            <person name="Lian M.M."/>
            <person name="Swann J.B."/>
            <person name="Ohta Y."/>
            <person name="Flajnik M.F."/>
            <person name="Sutoh Y."/>
            <person name="Kasahara M."/>
            <person name="Hoon S."/>
            <person name="Gangu V."/>
            <person name="Roy S.W."/>
            <person name="Irimia M."/>
            <person name="Korzh V."/>
            <person name="Kondrychyn I."/>
            <person name="Lim Z.W."/>
            <person name="Tay B.H."/>
            <person name="Tohari S."/>
            <person name="Kong K.W."/>
            <person name="Ho S."/>
            <person name="Lorente-Galdos B."/>
            <person name="Quilez J."/>
            <person name="Marques-Bonet T."/>
            <person name="Raney B.J."/>
            <person name="Ingham P.W."/>
            <person name="Tay A."/>
            <person name="Hillier L.W."/>
            <person name="Minx P."/>
            <person name="Boehm T."/>
            <person name="Wilson R.K."/>
            <person name="Brenner S."/>
            <person name="Warren W.C."/>
        </authorList>
    </citation>
    <scope>NUCLEOTIDE SEQUENCE [LARGE SCALE GENOMIC DNA]</scope>
</reference>
<sequence>MAVGAWSTVVGIAGWCGLSEGEGVSRGNTGFHEGHDINVLIEDEIIDGQLRGVTAEGTAADGGAENSGDKDVKYFRREEVHDLLALGTHRDHICTAPLTTRGRPKALKIRNASPLQLLSSDFGRYVKCFNVFLKSSDEHQVIQKFIQENPANFLFYSIGKRGSSTLNVLGIGSGSGKIDLQMLYNIQSKHPGLSIHNEVVEPSPDQMSSYKALVTEKSQELKDISFTWNQMTSEEYEKQVKQRNECKKFDFIHMIQMLYYVANVAATIKFFRSLLDTNGKLLIIMNSSGWNSLKKTFKSHLPGYDQLLFIPNLLDEMRVKYQCYEFFSDLDITECFMEGNENGELLLEFLTDVKDFSKTVIILELFFLQL</sequence>
<dbReference type="GO" id="GO:0032259">
    <property type="term" value="P:methylation"/>
    <property type="evidence" value="ECO:0007669"/>
    <property type="project" value="UniProtKB-KW"/>
</dbReference>
<evidence type="ECO:0000256" key="2">
    <source>
        <dbReference type="ARBA" id="ARBA00022603"/>
    </source>
</evidence>
<reference evidence="4" key="5">
    <citation type="submission" date="2025-09" db="UniProtKB">
        <authorList>
            <consortium name="Ensembl"/>
        </authorList>
    </citation>
    <scope>IDENTIFICATION</scope>
</reference>
<proteinExistence type="predicted"/>
<keyword evidence="3" id="KW-0808">Transferase</keyword>
<name>A0A4W3HP13_CALMI</name>
<keyword evidence="5" id="KW-1185">Reference proteome</keyword>
<dbReference type="GeneTree" id="ENSGT00390000002862"/>
<dbReference type="InParanoid" id="A0A4W3HP13"/>
<dbReference type="Proteomes" id="UP000314986">
    <property type="component" value="Unassembled WGS sequence"/>
</dbReference>
<dbReference type="FunCoup" id="A0A4W3HP13">
    <property type="interactions" value="3"/>
</dbReference>
<evidence type="ECO:0000256" key="3">
    <source>
        <dbReference type="ARBA" id="ARBA00022679"/>
    </source>
</evidence>
<comment type="subunit">
    <text evidence="1">Monomer.</text>
</comment>
<evidence type="ECO:0000313" key="5">
    <source>
        <dbReference type="Proteomes" id="UP000314986"/>
    </source>
</evidence>